<evidence type="ECO:0000256" key="4">
    <source>
        <dbReference type="ARBA" id="ARBA00023717"/>
    </source>
</evidence>
<proteinExistence type="inferred from homology"/>
<dbReference type="Gene3D" id="3.90.226.10">
    <property type="entry name" value="2-enoyl-CoA Hydratase, Chain A, domain 1"/>
    <property type="match status" value="1"/>
</dbReference>
<keyword evidence="2 6" id="KW-0456">Lyase</keyword>
<dbReference type="CDD" id="cd06558">
    <property type="entry name" value="crotonase-like"/>
    <property type="match status" value="1"/>
</dbReference>
<evidence type="ECO:0000256" key="3">
    <source>
        <dbReference type="ARBA" id="ARBA00023709"/>
    </source>
</evidence>
<dbReference type="EMBL" id="JACCCZ010000001">
    <property type="protein sequence ID" value="NYG04884.1"/>
    <property type="molecule type" value="Genomic_DNA"/>
</dbReference>
<evidence type="ECO:0000256" key="1">
    <source>
        <dbReference type="ARBA" id="ARBA00005254"/>
    </source>
</evidence>
<comment type="catalytic activity">
    <reaction evidence="3">
        <text>a (3S)-3-hydroxyacyl-CoA = a (2E)-enoyl-CoA + H2O</text>
        <dbReference type="Rhea" id="RHEA:16105"/>
        <dbReference type="ChEBI" id="CHEBI:15377"/>
        <dbReference type="ChEBI" id="CHEBI:57318"/>
        <dbReference type="ChEBI" id="CHEBI:58856"/>
        <dbReference type="EC" id="4.2.1.17"/>
    </reaction>
</comment>
<dbReference type="GeneID" id="98054828"/>
<dbReference type="PANTHER" id="PTHR11941:SF54">
    <property type="entry name" value="ENOYL-COA HYDRATASE, MITOCHONDRIAL"/>
    <property type="match status" value="1"/>
</dbReference>
<dbReference type="Proteomes" id="UP000549695">
    <property type="component" value="Unassembled WGS sequence"/>
</dbReference>
<keyword evidence="7" id="KW-1185">Reference proteome</keyword>
<dbReference type="InterPro" id="IPR018376">
    <property type="entry name" value="Enoyl-CoA_hyd/isom_CS"/>
</dbReference>
<evidence type="ECO:0000256" key="5">
    <source>
        <dbReference type="RuleBase" id="RU003707"/>
    </source>
</evidence>
<dbReference type="Gene3D" id="1.10.12.10">
    <property type="entry name" value="Lyase 2-enoyl-coa Hydratase, Chain A, domain 2"/>
    <property type="match status" value="1"/>
</dbReference>
<dbReference type="GO" id="GO:0004300">
    <property type="term" value="F:enoyl-CoA hydratase activity"/>
    <property type="evidence" value="ECO:0007669"/>
    <property type="project" value="UniProtKB-EC"/>
</dbReference>
<name>A0A852WDU6_PSEA5</name>
<sequence>MDGRVATVTLDRPERLNALSTGLQGDLVRAFDGFDADDDVWAVVLTGAGDRAFSAGVDLKEVREADTGPGPGLRPMAGFSRNVFETVLECGKPTVAALNGWAMGGGCELALACDVRLAAEHARIGLPEAKRGMGANFGVHLLSRIVPRGIAYELLYTGDDLSAADAHRWGLVNRVVSGAELAAEADALARRIAGNAPLTVQRYKAAIGRGGELPLSSALRLSVGPDPYTSRDRVEGVAAFVEKRAPVWKGR</sequence>
<evidence type="ECO:0000313" key="7">
    <source>
        <dbReference type="Proteomes" id="UP000549695"/>
    </source>
</evidence>
<dbReference type="PROSITE" id="PS00166">
    <property type="entry name" value="ENOYL_COA_HYDRATASE"/>
    <property type="match status" value="1"/>
</dbReference>
<comment type="caution">
    <text evidence="6">The sequence shown here is derived from an EMBL/GenBank/DDBJ whole genome shotgun (WGS) entry which is preliminary data.</text>
</comment>
<dbReference type="Pfam" id="PF00378">
    <property type="entry name" value="ECH_1"/>
    <property type="match status" value="1"/>
</dbReference>
<dbReference type="RefSeq" id="WP_312888944.1">
    <property type="nucleotide sequence ID" value="NZ_BAAAJZ010000011.1"/>
</dbReference>
<dbReference type="SUPFAM" id="SSF52096">
    <property type="entry name" value="ClpP/crotonase"/>
    <property type="match status" value="1"/>
</dbReference>
<organism evidence="6 7">
    <name type="scientific">Pseudonocardia alni</name>
    <name type="common">Amycolata alni</name>
    <dbReference type="NCBI Taxonomy" id="33907"/>
    <lineage>
        <taxon>Bacteria</taxon>
        <taxon>Bacillati</taxon>
        <taxon>Actinomycetota</taxon>
        <taxon>Actinomycetes</taxon>
        <taxon>Pseudonocardiales</taxon>
        <taxon>Pseudonocardiaceae</taxon>
        <taxon>Pseudonocardia</taxon>
    </lineage>
</organism>
<comment type="similarity">
    <text evidence="1 5">Belongs to the enoyl-CoA hydratase/isomerase family.</text>
</comment>
<protein>
    <submittedName>
        <fullName evidence="6">Enoyl-CoA hydratase</fullName>
        <ecNumber evidence="6">4.2.1.17</ecNumber>
    </submittedName>
</protein>
<evidence type="ECO:0000256" key="2">
    <source>
        <dbReference type="ARBA" id="ARBA00023239"/>
    </source>
</evidence>
<comment type="catalytic activity">
    <reaction evidence="4">
        <text>a 4-saturated-(3S)-3-hydroxyacyl-CoA = a (3E)-enoyl-CoA + H2O</text>
        <dbReference type="Rhea" id="RHEA:20724"/>
        <dbReference type="ChEBI" id="CHEBI:15377"/>
        <dbReference type="ChEBI" id="CHEBI:58521"/>
        <dbReference type="ChEBI" id="CHEBI:137480"/>
        <dbReference type="EC" id="4.2.1.17"/>
    </reaction>
</comment>
<evidence type="ECO:0000313" key="6">
    <source>
        <dbReference type="EMBL" id="NYG04884.1"/>
    </source>
</evidence>
<dbReference type="InterPro" id="IPR029045">
    <property type="entry name" value="ClpP/crotonase-like_dom_sf"/>
</dbReference>
<dbReference type="PANTHER" id="PTHR11941">
    <property type="entry name" value="ENOYL-COA HYDRATASE-RELATED"/>
    <property type="match status" value="1"/>
</dbReference>
<dbReference type="AlphaFoldDB" id="A0A852WDU6"/>
<dbReference type="EC" id="4.2.1.17" evidence="6"/>
<reference evidence="6 7" key="1">
    <citation type="submission" date="2020-07" db="EMBL/GenBank/DDBJ databases">
        <title>Sequencing the genomes of 1000 actinobacteria strains.</title>
        <authorList>
            <person name="Klenk H.-P."/>
        </authorList>
    </citation>
    <scope>NUCLEOTIDE SEQUENCE [LARGE SCALE GENOMIC DNA]</scope>
    <source>
        <strain evidence="6 7">DSM 44749</strain>
    </source>
</reference>
<dbReference type="InterPro" id="IPR014748">
    <property type="entry name" value="Enoyl-CoA_hydra_C"/>
</dbReference>
<gene>
    <name evidence="6" type="ORF">HDA37_005169</name>
</gene>
<dbReference type="InterPro" id="IPR001753">
    <property type="entry name" value="Enoyl-CoA_hydra/iso"/>
</dbReference>
<accession>A0A852WDU6</accession>
<dbReference type="GO" id="GO:0006635">
    <property type="term" value="P:fatty acid beta-oxidation"/>
    <property type="evidence" value="ECO:0007669"/>
    <property type="project" value="TreeGrafter"/>
</dbReference>